<dbReference type="PANTHER" id="PTHR22911">
    <property type="entry name" value="ACYL-MALONYL CONDENSING ENZYME-RELATED"/>
    <property type="match status" value="1"/>
</dbReference>
<dbReference type="Pfam" id="PF00892">
    <property type="entry name" value="EamA"/>
    <property type="match status" value="2"/>
</dbReference>
<evidence type="ECO:0000313" key="5">
    <source>
        <dbReference type="Proteomes" id="UP000008922"/>
    </source>
</evidence>
<protein>
    <submittedName>
        <fullName evidence="4">Hypothetical membrane protein</fullName>
    </submittedName>
</protein>
<dbReference type="InterPro" id="IPR000620">
    <property type="entry name" value="EamA_dom"/>
</dbReference>
<name>E8MY68_ANATU</name>
<dbReference type="AlphaFoldDB" id="E8MY68"/>
<feature type="transmembrane region" description="Helical" evidence="2">
    <location>
        <begin position="12"/>
        <end position="32"/>
    </location>
</feature>
<feature type="transmembrane region" description="Helical" evidence="2">
    <location>
        <begin position="99"/>
        <end position="121"/>
    </location>
</feature>
<feature type="transmembrane region" description="Helical" evidence="2">
    <location>
        <begin position="74"/>
        <end position="93"/>
    </location>
</feature>
<sequence length="300" mass="33649">MRNLSLRNPHPALRFALLLFGVMCGSTAVILIKASNEHPFLVASYRLLLASVILFPFFLRDLKEEPFYGWRQVSWTLLPALALAIHFMSWVVGARMTPVANASLIANLTPVAMPFFVWLFFRERVNRIEVLGTLLTLLGLILLTGFTFRVNPAHFKGNLICFGSMLAFAMYLALGRRNGGRIRLWLYMVPLYFFAGLISLITATFWINPIKPYTLSNILYILALAAIPTVGGHTILNYSLKFFRGQVVSVTNLSQPIFATFLGYLVFKEKPAALFYLAAGIMMAGILMVLHGSRLHQAAR</sequence>
<dbReference type="EMBL" id="AP012029">
    <property type="protein sequence ID" value="BAJ64299.1"/>
    <property type="molecule type" value="Genomic_DNA"/>
</dbReference>
<feature type="transmembrane region" description="Helical" evidence="2">
    <location>
        <begin position="273"/>
        <end position="290"/>
    </location>
</feature>
<feature type="transmembrane region" description="Helical" evidence="2">
    <location>
        <begin position="154"/>
        <end position="174"/>
    </location>
</feature>
<keyword evidence="5" id="KW-1185">Reference proteome</keyword>
<feature type="transmembrane region" description="Helical" evidence="2">
    <location>
        <begin position="128"/>
        <end position="148"/>
    </location>
</feature>
<keyword evidence="2" id="KW-0812">Transmembrane</keyword>
<evidence type="ECO:0000256" key="2">
    <source>
        <dbReference type="SAM" id="Phobius"/>
    </source>
</evidence>
<gene>
    <name evidence="4" type="ordered locus">ANT_22730</name>
</gene>
<dbReference type="InParanoid" id="E8MY68"/>
<feature type="transmembrane region" description="Helical" evidence="2">
    <location>
        <begin position="186"/>
        <end position="207"/>
    </location>
</feature>
<dbReference type="STRING" id="926569.ANT_22730"/>
<dbReference type="SUPFAM" id="SSF103481">
    <property type="entry name" value="Multidrug resistance efflux transporter EmrE"/>
    <property type="match status" value="2"/>
</dbReference>
<dbReference type="Gene3D" id="1.10.3730.20">
    <property type="match status" value="1"/>
</dbReference>
<keyword evidence="2" id="KW-1133">Transmembrane helix</keyword>
<feature type="domain" description="EamA" evidence="3">
    <location>
        <begin position="17"/>
        <end position="144"/>
    </location>
</feature>
<dbReference type="KEGG" id="atm:ANT_22730"/>
<evidence type="ECO:0000259" key="3">
    <source>
        <dbReference type="Pfam" id="PF00892"/>
    </source>
</evidence>
<reference evidence="4 5" key="1">
    <citation type="submission" date="2010-12" db="EMBL/GenBank/DDBJ databases">
        <title>Whole genome sequence of Anaerolinea thermophila UNI-1.</title>
        <authorList>
            <person name="Narita-Yamada S."/>
            <person name="Kishi E."/>
            <person name="Watanabe Y."/>
            <person name="Takasaki K."/>
            <person name="Ankai A."/>
            <person name="Oguchi A."/>
            <person name="Fukui S."/>
            <person name="Takahashi M."/>
            <person name="Yashiro I."/>
            <person name="Hosoyama A."/>
            <person name="Sekiguchi Y."/>
            <person name="Hanada S."/>
            <person name="Fujita N."/>
        </authorList>
    </citation>
    <scope>NUCLEOTIDE SEQUENCE [LARGE SCALE GENOMIC DNA]</scope>
    <source>
        <strain evidence="5">DSM 14523 / JCM 11388 / NBRC 100420 / UNI-1</strain>
    </source>
</reference>
<evidence type="ECO:0000256" key="1">
    <source>
        <dbReference type="ARBA" id="ARBA00007362"/>
    </source>
</evidence>
<dbReference type="RefSeq" id="WP_013560666.1">
    <property type="nucleotide sequence ID" value="NC_014960.1"/>
</dbReference>
<evidence type="ECO:0000313" key="4">
    <source>
        <dbReference type="EMBL" id="BAJ64299.1"/>
    </source>
</evidence>
<keyword evidence="2" id="KW-0472">Membrane</keyword>
<dbReference type="PANTHER" id="PTHR22911:SF76">
    <property type="entry name" value="EAMA DOMAIN-CONTAINING PROTEIN"/>
    <property type="match status" value="1"/>
</dbReference>
<feature type="transmembrane region" description="Helical" evidence="2">
    <location>
        <begin position="219"/>
        <end position="240"/>
    </location>
</feature>
<dbReference type="InterPro" id="IPR037185">
    <property type="entry name" value="EmrE-like"/>
</dbReference>
<comment type="similarity">
    <text evidence="1">Belongs to the EamA transporter family.</text>
</comment>
<dbReference type="eggNOG" id="COG0697">
    <property type="taxonomic scope" value="Bacteria"/>
</dbReference>
<feature type="transmembrane region" description="Helical" evidence="2">
    <location>
        <begin position="44"/>
        <end position="62"/>
    </location>
</feature>
<dbReference type="GO" id="GO:0016020">
    <property type="term" value="C:membrane"/>
    <property type="evidence" value="ECO:0007669"/>
    <property type="project" value="InterPro"/>
</dbReference>
<feature type="domain" description="EamA" evidence="3">
    <location>
        <begin position="156"/>
        <end position="290"/>
    </location>
</feature>
<organism evidence="4 5">
    <name type="scientific">Anaerolinea thermophila (strain DSM 14523 / JCM 11388 / NBRC 100420 / UNI-1)</name>
    <dbReference type="NCBI Taxonomy" id="926569"/>
    <lineage>
        <taxon>Bacteria</taxon>
        <taxon>Bacillati</taxon>
        <taxon>Chloroflexota</taxon>
        <taxon>Anaerolineae</taxon>
        <taxon>Anaerolineales</taxon>
        <taxon>Anaerolineaceae</taxon>
        <taxon>Anaerolinea</taxon>
    </lineage>
</organism>
<feature type="transmembrane region" description="Helical" evidence="2">
    <location>
        <begin position="247"/>
        <end position="267"/>
    </location>
</feature>
<accession>E8MY68</accession>
<dbReference type="HOGENOM" id="CLU_033863_0_2_0"/>
<proteinExistence type="inferred from homology"/>
<dbReference type="Proteomes" id="UP000008922">
    <property type="component" value="Chromosome"/>
</dbReference>